<keyword evidence="5" id="KW-0325">Glycoprotein</keyword>
<dbReference type="GO" id="GO:0007156">
    <property type="term" value="P:homophilic cell adhesion via plasma membrane adhesion molecules"/>
    <property type="evidence" value="ECO:0007669"/>
    <property type="project" value="InterPro"/>
</dbReference>
<evidence type="ECO:0000256" key="1">
    <source>
        <dbReference type="ARBA" id="ARBA00004167"/>
    </source>
</evidence>
<dbReference type="AlphaFoldDB" id="A0A7L2RSX0"/>
<dbReference type="GO" id="GO:0005509">
    <property type="term" value="F:calcium ion binding"/>
    <property type="evidence" value="ECO:0007669"/>
    <property type="project" value="UniProtKB-UniRule"/>
</dbReference>
<dbReference type="GO" id="GO:0005886">
    <property type="term" value="C:plasma membrane"/>
    <property type="evidence" value="ECO:0007669"/>
    <property type="project" value="TreeGrafter"/>
</dbReference>
<reference evidence="8 9" key="1">
    <citation type="submission" date="2019-09" db="EMBL/GenBank/DDBJ databases">
        <title>Bird 10,000 Genomes (B10K) Project - Family phase.</title>
        <authorList>
            <person name="Zhang G."/>
        </authorList>
    </citation>
    <scope>NUCLEOTIDE SEQUENCE [LARGE SCALE GENOMIC DNA]</scope>
    <source>
        <strain evidence="8">B10K-DU-002-79</strain>
    </source>
</reference>
<keyword evidence="4" id="KW-0472">Membrane</keyword>
<protein>
    <submittedName>
        <fullName evidence="8">PCDGH protein</fullName>
    </submittedName>
</protein>
<dbReference type="Gene3D" id="2.60.40.60">
    <property type="entry name" value="Cadherins"/>
    <property type="match status" value="1"/>
</dbReference>
<dbReference type="SUPFAM" id="SSF49313">
    <property type="entry name" value="Cadherin-like"/>
    <property type="match status" value="1"/>
</dbReference>
<name>A0A7L2RSX0_9PASS</name>
<dbReference type="PROSITE" id="PS50268">
    <property type="entry name" value="CADHERIN_2"/>
    <property type="match status" value="1"/>
</dbReference>
<evidence type="ECO:0000256" key="4">
    <source>
        <dbReference type="ARBA" id="ARBA00023136"/>
    </source>
</evidence>
<dbReference type="SMART" id="SM00112">
    <property type="entry name" value="CA"/>
    <property type="match status" value="1"/>
</dbReference>
<comment type="caution">
    <text evidence="8">The sequence shown here is derived from an EMBL/GenBank/DDBJ whole genome shotgun (WGS) entry which is preliminary data.</text>
</comment>
<dbReference type="PANTHER" id="PTHR24028:SF73">
    <property type="entry name" value="PROTOCADHERIN GAMMA-B3-RELATED"/>
    <property type="match status" value="1"/>
</dbReference>
<keyword evidence="3" id="KW-1133">Transmembrane helix</keyword>
<accession>A0A7L2RSX0</accession>
<dbReference type="InterPro" id="IPR050174">
    <property type="entry name" value="Protocadherin/Cadherin-CA"/>
</dbReference>
<comment type="subcellular location">
    <subcellularLocation>
        <location evidence="1">Membrane</location>
        <topology evidence="1">Single-pass membrane protein</topology>
    </subcellularLocation>
</comment>
<keyword evidence="2" id="KW-0812">Transmembrane</keyword>
<keyword evidence="9" id="KW-1185">Reference proteome</keyword>
<evidence type="ECO:0000256" key="6">
    <source>
        <dbReference type="PROSITE-ProRule" id="PRU00043"/>
    </source>
</evidence>
<evidence type="ECO:0000313" key="8">
    <source>
        <dbReference type="EMBL" id="NXS12412.1"/>
    </source>
</evidence>
<dbReference type="Pfam" id="PF00028">
    <property type="entry name" value="Cadherin"/>
    <property type="match status" value="1"/>
</dbReference>
<dbReference type="InterPro" id="IPR015919">
    <property type="entry name" value="Cadherin-like_sf"/>
</dbReference>
<feature type="non-terminal residue" evidence="8">
    <location>
        <position position="1"/>
    </location>
</feature>
<proteinExistence type="predicted"/>
<dbReference type="EMBL" id="VYZS01113483">
    <property type="protein sequence ID" value="NXS12412.1"/>
    <property type="molecule type" value="Genomic_DNA"/>
</dbReference>
<evidence type="ECO:0000256" key="5">
    <source>
        <dbReference type="ARBA" id="ARBA00023180"/>
    </source>
</evidence>
<feature type="domain" description="Cadherin" evidence="7">
    <location>
        <begin position="1"/>
        <end position="62"/>
    </location>
</feature>
<dbReference type="InterPro" id="IPR002126">
    <property type="entry name" value="Cadherin-like_dom"/>
</dbReference>
<dbReference type="Proteomes" id="UP000560066">
    <property type="component" value="Unassembled WGS sequence"/>
</dbReference>
<gene>
    <name evidence="8" type="primary">Pcdhgb5_0</name>
    <name evidence="8" type="ORF">NEOCOR_R09381</name>
</gene>
<evidence type="ECO:0000313" key="9">
    <source>
        <dbReference type="Proteomes" id="UP000560066"/>
    </source>
</evidence>
<dbReference type="OrthoDB" id="9990384at2759"/>
<feature type="non-terminal residue" evidence="8">
    <location>
        <position position="71"/>
    </location>
</feature>
<dbReference type="PANTHER" id="PTHR24028">
    <property type="entry name" value="CADHERIN-87A"/>
    <property type="match status" value="1"/>
</dbReference>
<evidence type="ECO:0000256" key="3">
    <source>
        <dbReference type="ARBA" id="ARBA00022989"/>
    </source>
</evidence>
<sequence>ISASDADSGINAHITYSFGKMPAKVLQKFVVDAERGTITLQEPLDFEDTRAFSLPVQARDGGGLVAHCDVE</sequence>
<evidence type="ECO:0000256" key="2">
    <source>
        <dbReference type="ARBA" id="ARBA00022692"/>
    </source>
</evidence>
<organism evidence="8 9">
    <name type="scientific">Neodrepanis coruscans</name>
    <name type="common">wattled asity</name>
    <dbReference type="NCBI Taxonomy" id="254563"/>
    <lineage>
        <taxon>Eukaryota</taxon>
        <taxon>Metazoa</taxon>
        <taxon>Chordata</taxon>
        <taxon>Craniata</taxon>
        <taxon>Vertebrata</taxon>
        <taxon>Euteleostomi</taxon>
        <taxon>Archelosauria</taxon>
        <taxon>Archosauria</taxon>
        <taxon>Dinosauria</taxon>
        <taxon>Saurischia</taxon>
        <taxon>Theropoda</taxon>
        <taxon>Coelurosauria</taxon>
        <taxon>Aves</taxon>
        <taxon>Neognathae</taxon>
        <taxon>Neoaves</taxon>
        <taxon>Telluraves</taxon>
        <taxon>Australaves</taxon>
        <taxon>Passeriformes</taxon>
        <taxon>Philepittidae</taxon>
        <taxon>Neodrepanis</taxon>
    </lineage>
</organism>
<dbReference type="CDD" id="cd11304">
    <property type="entry name" value="Cadherin_repeat"/>
    <property type="match status" value="1"/>
</dbReference>
<evidence type="ECO:0000259" key="7">
    <source>
        <dbReference type="PROSITE" id="PS50268"/>
    </source>
</evidence>
<keyword evidence="6" id="KW-0106">Calcium</keyword>